<dbReference type="EMBL" id="JAGKHQ010000013">
    <property type="protein sequence ID" value="KAG7501072.1"/>
    <property type="molecule type" value="Genomic_DNA"/>
</dbReference>
<dbReference type="AlphaFoldDB" id="A0AAV6R9A4"/>
<dbReference type="Proteomes" id="UP000693946">
    <property type="component" value="Linkage Group LG20"/>
</dbReference>
<accession>A0AAV6R9A4</accession>
<protein>
    <submittedName>
        <fullName evidence="2">Uncharacterized protein</fullName>
    </submittedName>
</protein>
<reference evidence="2 3" key="1">
    <citation type="journal article" date="2021" name="Sci. Rep.">
        <title>Chromosome anchoring in Senegalese sole (Solea senegalensis) reveals sex-associated markers and genome rearrangements in flatfish.</title>
        <authorList>
            <person name="Guerrero-Cozar I."/>
            <person name="Gomez-Garrido J."/>
            <person name="Berbel C."/>
            <person name="Martinez-Blanch J.F."/>
            <person name="Alioto T."/>
            <person name="Claros M.G."/>
            <person name="Gagnaire P.A."/>
            <person name="Manchado M."/>
        </authorList>
    </citation>
    <scope>NUCLEOTIDE SEQUENCE [LARGE SCALE GENOMIC DNA]</scope>
    <source>
        <strain evidence="2">Sse05_10M</strain>
    </source>
</reference>
<proteinExistence type="predicted"/>
<comment type="caution">
    <text evidence="2">The sequence shown here is derived from an EMBL/GenBank/DDBJ whole genome shotgun (WGS) entry which is preliminary data.</text>
</comment>
<evidence type="ECO:0000256" key="1">
    <source>
        <dbReference type="SAM" id="MobiDB-lite"/>
    </source>
</evidence>
<evidence type="ECO:0000313" key="3">
    <source>
        <dbReference type="Proteomes" id="UP000693946"/>
    </source>
</evidence>
<organism evidence="2 3">
    <name type="scientific">Solea senegalensis</name>
    <name type="common">Senegalese sole</name>
    <dbReference type="NCBI Taxonomy" id="28829"/>
    <lineage>
        <taxon>Eukaryota</taxon>
        <taxon>Metazoa</taxon>
        <taxon>Chordata</taxon>
        <taxon>Craniata</taxon>
        <taxon>Vertebrata</taxon>
        <taxon>Euteleostomi</taxon>
        <taxon>Actinopterygii</taxon>
        <taxon>Neopterygii</taxon>
        <taxon>Teleostei</taxon>
        <taxon>Neoteleostei</taxon>
        <taxon>Acanthomorphata</taxon>
        <taxon>Carangaria</taxon>
        <taxon>Pleuronectiformes</taxon>
        <taxon>Pleuronectoidei</taxon>
        <taxon>Soleidae</taxon>
        <taxon>Solea</taxon>
    </lineage>
</organism>
<evidence type="ECO:0000313" key="2">
    <source>
        <dbReference type="EMBL" id="KAG7501072.1"/>
    </source>
</evidence>
<feature type="region of interest" description="Disordered" evidence="1">
    <location>
        <begin position="77"/>
        <end position="118"/>
    </location>
</feature>
<sequence>MRSCSCSFCFKVGGMSQPAKKTKEQAGTCKDYTLIMWKLDTDTRASAACSLTTSTVGLPVCVCGVVFLCISSRLWEETGEPGENPRTHGENMRVSLTPGMSHTQTPPTASPLPTSSPD</sequence>
<keyword evidence="3" id="KW-1185">Reference proteome</keyword>
<gene>
    <name evidence="2" type="ORF">JOB18_039169</name>
</gene>
<feature type="compositionally biased region" description="Pro residues" evidence="1">
    <location>
        <begin position="108"/>
        <end position="118"/>
    </location>
</feature>
<name>A0AAV6R9A4_SOLSE</name>